<sequence>MPARRRPDAALAALLALAAPIAPAAAQPAGPASATVGHLALQQLEPAPAGDALFGVASPSTSGHLVPHVLVMFDYARNPLQLRGASSEAIVSSQAFARLDVSLSLLNRLLISLDMPVAVLQEGHDPGMPGVAFHPPSGAALGDLRAGLRVRLLGDEGAPLQAALGAYVFAPTGAAAEYDGEGAFRVAPHATVGGKLGASVPVVWSVNVGTMLRGSDNPHTLTFGGGAAVALLGERLRVGPEIYGAVPLADRPMLSAGSIAVTPSARVNAEVLLGVRVRLFDSIELGGAGGPGLSRAIGTPTFRLLALASWSPAAPRAPVAERPADRDGDGILDGVDACPAARGVGSADRTANGCPKADRDGDGVLDVADACPTTHGPMSLDLTKNGCPPDRDGDTIADAVDACPDTRGTRSADPEQNGCPPDRDGDGVLDLVDACPLLKGPKSADRSTSGCPDDIDGDGLKPPEDACPRERGKRDPDPAKSGCPDFVRVASNEIVLLQPIRFQMYGRARKDLADPITDAVLLDVKHVIEQHPEFKKIEVQGHADDLGDPEFNATIAQERADEVLLWLTEIGVPRDKLVARGYGDSVPLATNRTDEGRKKNRRIQLFVIERE</sequence>
<dbReference type="Gene3D" id="4.10.1080.10">
    <property type="entry name" value="TSP type-3 repeat"/>
    <property type="match status" value="2"/>
</dbReference>
<dbReference type="GO" id="GO:0016020">
    <property type="term" value="C:membrane"/>
    <property type="evidence" value="ECO:0007669"/>
    <property type="project" value="UniProtKB-UniRule"/>
</dbReference>
<dbReference type="EMBL" id="JEMA01000372">
    <property type="protein sequence ID" value="KYF70879.1"/>
    <property type="molecule type" value="Genomic_DNA"/>
</dbReference>
<feature type="chain" id="PRO_5007567237" description="OmpA-like domain-containing protein" evidence="4">
    <location>
        <begin position="25"/>
        <end position="611"/>
    </location>
</feature>
<comment type="caution">
    <text evidence="6">The sequence shown here is derived from an EMBL/GenBank/DDBJ whole genome shotgun (WGS) entry which is preliminary data.</text>
</comment>
<dbReference type="InterPro" id="IPR036737">
    <property type="entry name" value="OmpA-like_sf"/>
</dbReference>
<dbReference type="Pfam" id="PF00691">
    <property type="entry name" value="OmpA"/>
    <property type="match status" value="1"/>
</dbReference>
<proteinExistence type="predicted"/>
<dbReference type="Pfam" id="PF02412">
    <property type="entry name" value="TSP_3"/>
    <property type="match status" value="2"/>
</dbReference>
<dbReference type="InterPro" id="IPR003367">
    <property type="entry name" value="Thrombospondin_3-like_rpt"/>
</dbReference>
<organism evidence="6 7">
    <name type="scientific">Sorangium cellulosum</name>
    <name type="common">Polyangium cellulosum</name>
    <dbReference type="NCBI Taxonomy" id="56"/>
    <lineage>
        <taxon>Bacteria</taxon>
        <taxon>Pseudomonadati</taxon>
        <taxon>Myxococcota</taxon>
        <taxon>Polyangia</taxon>
        <taxon>Polyangiales</taxon>
        <taxon>Polyangiaceae</taxon>
        <taxon>Sorangium</taxon>
    </lineage>
</organism>
<feature type="domain" description="OmpA-like" evidence="5">
    <location>
        <begin position="490"/>
        <end position="611"/>
    </location>
</feature>
<dbReference type="GO" id="GO:0007155">
    <property type="term" value="P:cell adhesion"/>
    <property type="evidence" value="ECO:0007669"/>
    <property type="project" value="InterPro"/>
</dbReference>
<keyword evidence="1 4" id="KW-0732">Signal</keyword>
<dbReference type="Gene3D" id="3.30.1330.60">
    <property type="entry name" value="OmpA-like domain"/>
    <property type="match status" value="1"/>
</dbReference>
<dbReference type="SUPFAM" id="SSF103088">
    <property type="entry name" value="OmpA-like"/>
    <property type="match status" value="1"/>
</dbReference>
<evidence type="ECO:0000313" key="6">
    <source>
        <dbReference type="EMBL" id="KYF70879.1"/>
    </source>
</evidence>
<reference evidence="6 7" key="1">
    <citation type="submission" date="2014-02" db="EMBL/GenBank/DDBJ databases">
        <title>The small core and large imbalanced accessory genome model reveals a collaborative survival strategy of Sorangium cellulosum strains in nature.</title>
        <authorList>
            <person name="Han K."/>
            <person name="Peng R."/>
            <person name="Blom J."/>
            <person name="Li Y.-Z."/>
        </authorList>
    </citation>
    <scope>NUCLEOTIDE SEQUENCE [LARGE SCALE GENOMIC DNA]</scope>
    <source>
        <strain evidence="6 7">So0008-312</strain>
    </source>
</reference>
<gene>
    <name evidence="6" type="ORF">BE15_30530</name>
</gene>
<evidence type="ECO:0000259" key="5">
    <source>
        <dbReference type="PROSITE" id="PS51123"/>
    </source>
</evidence>
<dbReference type="PANTHER" id="PTHR30329:SF21">
    <property type="entry name" value="LIPOPROTEIN YIAD-RELATED"/>
    <property type="match status" value="1"/>
</dbReference>
<accession>A0A150QSD5</accession>
<feature type="region of interest" description="Disordered" evidence="3">
    <location>
        <begin position="439"/>
        <end position="484"/>
    </location>
</feature>
<evidence type="ECO:0000256" key="1">
    <source>
        <dbReference type="ARBA" id="ARBA00022729"/>
    </source>
</evidence>
<dbReference type="InterPro" id="IPR006665">
    <property type="entry name" value="OmpA-like"/>
</dbReference>
<dbReference type="InterPro" id="IPR050330">
    <property type="entry name" value="Bact_OuterMem_StrucFunc"/>
</dbReference>
<dbReference type="GO" id="GO:0005509">
    <property type="term" value="F:calcium ion binding"/>
    <property type="evidence" value="ECO:0007669"/>
    <property type="project" value="InterPro"/>
</dbReference>
<keyword evidence="2" id="KW-0472">Membrane</keyword>
<evidence type="ECO:0000313" key="7">
    <source>
        <dbReference type="Proteomes" id="UP000075260"/>
    </source>
</evidence>
<evidence type="ECO:0000256" key="4">
    <source>
        <dbReference type="SAM" id="SignalP"/>
    </source>
</evidence>
<protein>
    <recommendedName>
        <fullName evidence="5">OmpA-like domain-containing protein</fullName>
    </recommendedName>
</protein>
<evidence type="ECO:0000256" key="2">
    <source>
        <dbReference type="PROSITE-ProRule" id="PRU00473"/>
    </source>
</evidence>
<name>A0A150QSD5_SORCE</name>
<dbReference type="CDD" id="cd07185">
    <property type="entry name" value="OmpA_C-like"/>
    <property type="match status" value="1"/>
</dbReference>
<dbReference type="AlphaFoldDB" id="A0A150QSD5"/>
<dbReference type="PROSITE" id="PS51123">
    <property type="entry name" value="OMPA_2"/>
    <property type="match status" value="1"/>
</dbReference>
<dbReference type="InterPro" id="IPR028974">
    <property type="entry name" value="TSP_type-3_rpt"/>
</dbReference>
<dbReference type="PANTHER" id="PTHR30329">
    <property type="entry name" value="STATOR ELEMENT OF FLAGELLAR MOTOR COMPLEX"/>
    <property type="match status" value="1"/>
</dbReference>
<evidence type="ECO:0000256" key="3">
    <source>
        <dbReference type="SAM" id="MobiDB-lite"/>
    </source>
</evidence>
<dbReference type="Proteomes" id="UP000075260">
    <property type="component" value="Unassembled WGS sequence"/>
</dbReference>
<feature type="compositionally biased region" description="Basic and acidic residues" evidence="3">
    <location>
        <begin position="458"/>
        <end position="478"/>
    </location>
</feature>
<feature type="region of interest" description="Disordered" evidence="3">
    <location>
        <begin position="382"/>
        <end position="425"/>
    </location>
</feature>
<feature type="signal peptide" evidence="4">
    <location>
        <begin position="1"/>
        <end position="24"/>
    </location>
</feature>
<dbReference type="SUPFAM" id="SSF103647">
    <property type="entry name" value="TSP type-3 repeat"/>
    <property type="match status" value="2"/>
</dbReference>